<sequence>MATRADHHHHHHHQHEAAEEESTASKYVERLSERVSRALDHQDLTTVLRAALELQETSKGEGDGDGDEDGGGVCVRGGGGGGVDAEEEGEGEEAVQRALDLCIAEDSKEIELLCRKNCSDFVETMDELSGIKVEAEQLKRQIEKHCDFVVKRNEPELKLLNDLAACYGAVEAHNKARVELESTIQVLELLCSAEKGSNALEGFEVLDLLELLDQEREQKRQGLTKASHAEAANGVGGKEFDRWLVEAISDVRLRLLSRTGEEFNKWLLNARTQQRSVARRKLDQVRRRMKGAAGTIARHQETLKRVREDWGLPLKDMLAKALEGSEQGREGKSTNPFEREDAGGADGENGFAVGLREDDEDGKDGVLSDLDFTILHRCRYLYSRLGMDETFANNYRHQRRLQLRSDLEQKGGSSPFLDQFSDQMERILGFIIIEDKVLHSTQGMISPEDIVEEWEEALQVLVARLSAWLSSRTNFLAQACGICTHVALASTVASHFGLNVEPLKSLINTAVEEYAETLQKESTEWITAICKEDLQGKLKPSLLTKVQASGSAEGWYLGGVEGVARYSACVPEVVNLMLGLLKDGLSLVEGTRIGEDLTFPLSFYDEDAVTEVGDIALSIANFVILPQVKEMVKDEQNDLREASQMMANIYFGFIPALHGLETFVATLCSSRGDQVAATKEMRRESEEAFRNIMESPEYVSRKKGKDGEAGSLPRALLDILYEVMDLTEENVLEILCAKVDSYSANYIMMDWCPSSLGEMELVEDQATSSGGGNIDEVCKESECAREIVAFIKKMSQDSKKYMPEYLHMHLFSQVFQHAADHILQLLSCSAVSRFNLISMVQLKADMRHLKALAVKTLEDDDVDILFAGLVQVLDYLLSCAPESILDPAVKLSLYPTINNQVLGRLLCKYQEIPKDHSAIAKMPFLGKAPAKATINELSGKLLSNV</sequence>
<dbReference type="InterPro" id="IPR007225">
    <property type="entry name" value="EXOC6/Sec15"/>
</dbReference>
<accession>A0A5B8N038</accession>
<protein>
    <submittedName>
        <fullName evidence="5">Sec15-like subunit of exocyst complex</fullName>
    </submittedName>
</protein>
<feature type="region of interest" description="Disordered" evidence="2">
    <location>
        <begin position="1"/>
        <end position="29"/>
    </location>
</feature>
<evidence type="ECO:0000259" key="4">
    <source>
        <dbReference type="Pfam" id="PF20651"/>
    </source>
</evidence>
<dbReference type="Proteomes" id="UP000316726">
    <property type="component" value="Chromosome 20"/>
</dbReference>
<dbReference type="OrthoDB" id="10267033at2759"/>
<dbReference type="InterPro" id="IPR046361">
    <property type="entry name" value="EXOC6/Sec15_C"/>
</dbReference>
<name>A0A5B8N038_9CHLO</name>
<feature type="domain" description="Exocyst complex subunit EXOC6/Sec15 C-terminal" evidence="3">
    <location>
        <begin position="728"/>
        <end position="908"/>
    </location>
</feature>
<dbReference type="AlphaFoldDB" id="A0A5B8N038"/>
<dbReference type="GO" id="GO:0006886">
    <property type="term" value="P:intracellular protein transport"/>
    <property type="evidence" value="ECO:0007669"/>
    <property type="project" value="InterPro"/>
</dbReference>
<dbReference type="GO" id="GO:0016020">
    <property type="term" value="C:membrane"/>
    <property type="evidence" value="ECO:0007669"/>
    <property type="project" value="TreeGrafter"/>
</dbReference>
<dbReference type="PANTHER" id="PTHR12702:SF0">
    <property type="entry name" value="EXOCYST COMPLEX COMPONENT 6"/>
    <property type="match status" value="1"/>
</dbReference>
<evidence type="ECO:0000256" key="1">
    <source>
        <dbReference type="ARBA" id="ARBA00023054"/>
    </source>
</evidence>
<feature type="compositionally biased region" description="Basic residues" evidence="2">
    <location>
        <begin position="1"/>
        <end position="14"/>
    </location>
</feature>
<organism evidence="5 6">
    <name type="scientific">Chloropicon primus</name>
    <dbReference type="NCBI Taxonomy" id="1764295"/>
    <lineage>
        <taxon>Eukaryota</taxon>
        <taxon>Viridiplantae</taxon>
        <taxon>Chlorophyta</taxon>
        <taxon>Chloropicophyceae</taxon>
        <taxon>Chloropicales</taxon>
        <taxon>Chloropicaceae</taxon>
        <taxon>Chloropicon</taxon>
    </lineage>
</organism>
<dbReference type="Gene3D" id="1.20.58.670">
    <property type="entry name" value="Dsl1p vesicle tethering complex, Tip20p subunit, domain D"/>
    <property type="match status" value="1"/>
</dbReference>
<feature type="domain" description="Exocyst complex component EXOC6/Sec15 N-terminal" evidence="4">
    <location>
        <begin position="99"/>
        <end position="278"/>
    </location>
</feature>
<gene>
    <name evidence="5" type="ORF">A3770_20p86370</name>
</gene>
<dbReference type="InterPro" id="IPR042044">
    <property type="entry name" value="EXOC6PINT-1/Sec15/Tip20_C_dom2"/>
</dbReference>
<dbReference type="GO" id="GO:0000145">
    <property type="term" value="C:exocyst"/>
    <property type="evidence" value="ECO:0007669"/>
    <property type="project" value="TreeGrafter"/>
</dbReference>
<dbReference type="GO" id="GO:0006893">
    <property type="term" value="P:Golgi to plasma membrane transport"/>
    <property type="evidence" value="ECO:0007669"/>
    <property type="project" value="TreeGrafter"/>
</dbReference>
<proteinExistence type="predicted"/>
<dbReference type="PANTHER" id="PTHR12702">
    <property type="entry name" value="SEC15"/>
    <property type="match status" value="1"/>
</dbReference>
<feature type="region of interest" description="Disordered" evidence="2">
    <location>
        <begin position="322"/>
        <end position="358"/>
    </location>
</feature>
<dbReference type="Pfam" id="PF20651">
    <property type="entry name" value="EXOC6_Sec15_N"/>
    <property type="match status" value="1"/>
</dbReference>
<evidence type="ECO:0000313" key="6">
    <source>
        <dbReference type="Proteomes" id="UP000316726"/>
    </source>
</evidence>
<dbReference type="Pfam" id="PF04091">
    <property type="entry name" value="Sec15_C"/>
    <property type="match status" value="1"/>
</dbReference>
<evidence type="ECO:0000259" key="3">
    <source>
        <dbReference type="Pfam" id="PF04091"/>
    </source>
</evidence>
<feature type="compositionally biased region" description="Basic and acidic residues" evidence="2">
    <location>
        <begin position="326"/>
        <end position="342"/>
    </location>
</feature>
<reference evidence="5 6" key="1">
    <citation type="submission" date="2018-07" db="EMBL/GenBank/DDBJ databases">
        <title>The complete nuclear genome of the prasinophyte Chloropicon primus (CCMP1205).</title>
        <authorList>
            <person name="Pombert J.-F."/>
            <person name="Otis C."/>
            <person name="Turmel M."/>
            <person name="Lemieux C."/>
        </authorList>
    </citation>
    <scope>NUCLEOTIDE SEQUENCE [LARGE SCALE GENOMIC DNA]</scope>
    <source>
        <strain evidence="5 6">CCMP1205</strain>
    </source>
</reference>
<evidence type="ECO:0000313" key="5">
    <source>
        <dbReference type="EMBL" id="QDZ26119.1"/>
    </source>
</evidence>
<dbReference type="EMBL" id="CP031053">
    <property type="protein sequence ID" value="QDZ26119.1"/>
    <property type="molecule type" value="Genomic_DNA"/>
</dbReference>
<keyword evidence="6" id="KW-1185">Reference proteome</keyword>
<dbReference type="InterPro" id="IPR048359">
    <property type="entry name" value="EXOC6_Sec15_N"/>
</dbReference>
<feature type="compositionally biased region" description="Gly residues" evidence="2">
    <location>
        <begin position="71"/>
        <end position="83"/>
    </location>
</feature>
<keyword evidence="1" id="KW-0175">Coiled coil</keyword>
<feature type="region of interest" description="Disordered" evidence="2">
    <location>
        <begin position="56"/>
        <end position="91"/>
    </location>
</feature>
<dbReference type="GO" id="GO:0090522">
    <property type="term" value="P:vesicle tethering involved in exocytosis"/>
    <property type="evidence" value="ECO:0007669"/>
    <property type="project" value="InterPro"/>
</dbReference>
<evidence type="ECO:0000256" key="2">
    <source>
        <dbReference type="SAM" id="MobiDB-lite"/>
    </source>
</evidence>
<dbReference type="STRING" id="1764295.A0A5B8N038"/>